<dbReference type="RefSeq" id="WP_146997474.1">
    <property type="nucleotide sequence ID" value="NZ_AP019840.1"/>
</dbReference>
<dbReference type="STRING" id="1122173.GCA_000482505_02239"/>
<gene>
    <name evidence="1" type="ORF">JMUB3935_2331</name>
</gene>
<sequence>MTLRQELGFEITESLLDEHNHKLKSAKKVVFDLIEEMYAIVPKDFTERVADLEDALCDYYTAIKREYYEAGSNIDTLVQRNCEKEVAEKVARIERKNIV</sequence>
<dbReference type="EMBL" id="AP019840">
    <property type="protein sequence ID" value="BBM53344.1"/>
    <property type="molecule type" value="Genomic_DNA"/>
</dbReference>
<dbReference type="Proteomes" id="UP000321378">
    <property type="component" value="Chromosome"/>
</dbReference>
<reference evidence="1 2" key="1">
    <citation type="submission" date="2019-07" db="EMBL/GenBank/DDBJ databases">
        <title>Complete Genome Sequence of Leptotrichia trevisanii Strain JMUB3935.</title>
        <authorList>
            <person name="Watanabe S."/>
            <person name="Cui L."/>
        </authorList>
    </citation>
    <scope>NUCLEOTIDE SEQUENCE [LARGE SCALE GENOMIC DNA]</scope>
    <source>
        <strain evidence="1 2">JMUB3935</strain>
    </source>
</reference>
<accession>A0A510KNV9</accession>
<evidence type="ECO:0000313" key="2">
    <source>
        <dbReference type="Proteomes" id="UP000321378"/>
    </source>
</evidence>
<dbReference type="AlphaFoldDB" id="A0A510KNV9"/>
<evidence type="ECO:0000313" key="1">
    <source>
        <dbReference type="EMBL" id="BBM53344.1"/>
    </source>
</evidence>
<protein>
    <submittedName>
        <fullName evidence="1">Uncharacterized protein</fullName>
    </submittedName>
</protein>
<proteinExistence type="predicted"/>
<name>A0A510KNV9_9FUSO</name>
<organism evidence="1 2">
    <name type="scientific">Leptotrichia trevisanii</name>
    <dbReference type="NCBI Taxonomy" id="109328"/>
    <lineage>
        <taxon>Bacteria</taxon>
        <taxon>Fusobacteriati</taxon>
        <taxon>Fusobacteriota</taxon>
        <taxon>Fusobacteriia</taxon>
        <taxon>Fusobacteriales</taxon>
        <taxon>Leptotrichiaceae</taxon>
        <taxon>Leptotrichia</taxon>
    </lineage>
</organism>